<evidence type="ECO:0000313" key="6">
    <source>
        <dbReference type="EMBL" id="OTA05228.1"/>
    </source>
</evidence>
<dbReference type="Pfam" id="PF22939">
    <property type="entry name" value="WHD_GPIID"/>
    <property type="match status" value="1"/>
</dbReference>
<dbReference type="AlphaFoldDB" id="A0A2H2ZHJ2"/>
<dbReference type="InterPro" id="IPR054471">
    <property type="entry name" value="GPIID_WHD"/>
</dbReference>
<dbReference type="PANTHER" id="PTHR10039">
    <property type="entry name" value="AMELOGENIN"/>
    <property type="match status" value="1"/>
</dbReference>
<dbReference type="PROSITE" id="PS50088">
    <property type="entry name" value="ANK_REPEAT"/>
    <property type="match status" value="5"/>
</dbReference>
<evidence type="ECO:0000313" key="7">
    <source>
        <dbReference type="Proteomes" id="UP000219286"/>
    </source>
</evidence>
<dbReference type="SMART" id="SM00248">
    <property type="entry name" value="ANK"/>
    <property type="match status" value="10"/>
</dbReference>
<dbReference type="PROSITE" id="PS50297">
    <property type="entry name" value="ANK_REP_REGION"/>
    <property type="match status" value="4"/>
</dbReference>
<feature type="repeat" description="ANK" evidence="2">
    <location>
        <begin position="618"/>
        <end position="650"/>
    </location>
</feature>
<sequence>MTEYIERRSRAMAHATRDTHDSAKRLQALLTRNPAIHRAKLIASKGELVLGTCDWIAQRKEFIDWRASKGGLLWICGGPGLGKTMLSVYLTEYLSTWFGEFQDAKSYYSTYFFCDAKDNARNNAVAILRGMLLQLLEQQKQWIPDDLLDCGYAESRLPWSNSLEGLWEMFVQSVNGLGDSHVTCVIDGLDECEPASLESLLTKMNEISRTAPRLGMIILSQDDPRCIGTTLSQFSRIRLDPDAKTGGGDGLQQYISKRIAELAESRQYPAEIAVRVKKALREKCAGTFLWVSLVVKDLQAMHWSDVEGSLDQIPHGLDALYARILNQVKPARRDMALRILRWCAFAVRPLSLKELASALAIESTELLDRETILREHIAHCGHLLSTANDAVTLVHQSAHRFLTSRDPRSTEAPWFSLSQVELEHSNLASACISYFSRGCSEGKKILGLGYHDGKEDEQSLQDPFFRYAGLQWEHHYERSGLNGYCIMRVHPQFFSDESQSWWAWAKWRIGKEDKYHGDLRMATIAAHLGLAVLMRHLLTKKMVRPLVRGVGRKTTILHIATKRGHVPIIQLLVKSKWLVNTLDHQRKTPLYIAYENEDVPAAKLLIEHGARINDKYMCRRTLLHHAALLGKLAFVKLLAEHGADMEKTLDGQTALAYAVFMNHWETARVLLMHGAKVDGGRESGRPLLEAIKWEHGSPKLVKLLLDWGADSRTRTRRGSPSRLGCLLDNKTKSLGTLLEHWAKEFCTEPLKFRDRVDFGHTTALHVACRNVDLPAIRLLLDPKWNLRLNQQDRRCLDTPLHVATKFAKIEVLDLLLAQPSVNFRMRNARGHSPMHLAVLCIWPDAIQRLVAHGGTSLLEPDAEGGWGAMHVIISDCEWFGSRKECVRMLFFLEKRYRIDPRGRTLGAEHPDRGRHACHRRSSSGDKVRPLCNETPLSIAIRHNLKEVVEYLIAHCRVDPREPCRGCDGASPLHVAAQSLREDMVDLLVSAQGVDVNAVDDYQRTPLHLVAGPLPGDSKIGRQEDGVSREKIIQLLLKAGAHMTARDVNGRTPQDLFVSSDSRRGLVGIFRRERKLKYTSHQANVKGCM</sequence>
<dbReference type="EMBL" id="LFMI01000582">
    <property type="protein sequence ID" value="OTA05228.1"/>
    <property type="molecule type" value="Genomic_DNA"/>
</dbReference>
<evidence type="ECO:0000256" key="3">
    <source>
        <dbReference type="SAM" id="MobiDB-lite"/>
    </source>
</evidence>
<feature type="repeat" description="ANK" evidence="2">
    <location>
        <begin position="967"/>
        <end position="1000"/>
    </location>
</feature>
<evidence type="ECO:0000259" key="5">
    <source>
        <dbReference type="Pfam" id="PF24883"/>
    </source>
</evidence>
<keyword evidence="2" id="KW-0040">ANK repeat</keyword>
<dbReference type="InterPro" id="IPR056884">
    <property type="entry name" value="NPHP3-like_N"/>
</dbReference>
<organism evidence="6 7">
    <name type="scientific">Trichoderma parareesei</name>
    <name type="common">Filamentous fungus</name>
    <dbReference type="NCBI Taxonomy" id="858221"/>
    <lineage>
        <taxon>Eukaryota</taxon>
        <taxon>Fungi</taxon>
        <taxon>Dikarya</taxon>
        <taxon>Ascomycota</taxon>
        <taxon>Pezizomycotina</taxon>
        <taxon>Sordariomycetes</taxon>
        <taxon>Hypocreomycetidae</taxon>
        <taxon>Hypocreales</taxon>
        <taxon>Hypocreaceae</taxon>
        <taxon>Trichoderma</taxon>
    </lineage>
</organism>
<dbReference type="SUPFAM" id="SSF48403">
    <property type="entry name" value="Ankyrin repeat"/>
    <property type="match status" value="2"/>
</dbReference>
<evidence type="ECO:0000256" key="1">
    <source>
        <dbReference type="ARBA" id="ARBA00022737"/>
    </source>
</evidence>
<feature type="domain" description="GPI inositol-deacylase winged helix" evidence="4">
    <location>
        <begin position="333"/>
        <end position="407"/>
    </location>
</feature>
<name>A0A2H2ZHJ2_TRIPA</name>
<keyword evidence="1" id="KW-0677">Repeat</keyword>
<dbReference type="Gene3D" id="3.40.50.300">
    <property type="entry name" value="P-loop containing nucleotide triphosphate hydrolases"/>
    <property type="match status" value="1"/>
</dbReference>
<feature type="domain" description="Nephrocystin 3-like N-terminal" evidence="5">
    <location>
        <begin position="51"/>
        <end position="220"/>
    </location>
</feature>
<dbReference type="Gene3D" id="1.25.40.20">
    <property type="entry name" value="Ankyrin repeat-containing domain"/>
    <property type="match status" value="3"/>
</dbReference>
<evidence type="ECO:0000256" key="2">
    <source>
        <dbReference type="PROSITE-ProRule" id="PRU00023"/>
    </source>
</evidence>
<protein>
    <submittedName>
        <fullName evidence="6">Uncharacterized protein</fullName>
    </submittedName>
</protein>
<gene>
    <name evidence="6" type="ORF">A9Z42_0058910</name>
</gene>
<dbReference type="InterPro" id="IPR002110">
    <property type="entry name" value="Ankyrin_rpt"/>
</dbReference>
<dbReference type="Proteomes" id="UP000219286">
    <property type="component" value="Unassembled WGS sequence"/>
</dbReference>
<dbReference type="InterPro" id="IPR027417">
    <property type="entry name" value="P-loop_NTPase"/>
</dbReference>
<feature type="repeat" description="ANK" evidence="2">
    <location>
        <begin position="585"/>
        <end position="617"/>
    </location>
</feature>
<dbReference type="Pfam" id="PF24883">
    <property type="entry name" value="NPHP3_N"/>
    <property type="match status" value="1"/>
</dbReference>
<dbReference type="InterPro" id="IPR036770">
    <property type="entry name" value="Ankyrin_rpt-contain_sf"/>
</dbReference>
<accession>A0A2H2ZHJ2</accession>
<feature type="region of interest" description="Disordered" evidence="3">
    <location>
        <begin position="907"/>
        <end position="926"/>
    </location>
</feature>
<comment type="caution">
    <text evidence="6">The sequence shown here is derived from an EMBL/GenBank/DDBJ whole genome shotgun (WGS) entry which is preliminary data.</text>
</comment>
<keyword evidence="7" id="KW-1185">Reference proteome</keyword>
<reference evidence="6 7" key="1">
    <citation type="journal article" date="2015" name="Genome Announc.">
        <title>Genome sequence and annotation of Trichoderma parareesei, the ancestor of the cellulase producer Trichoderma reesei.</title>
        <authorList>
            <person name="Yang D."/>
            <person name="Pomraning K."/>
            <person name="Kopchinskiy A."/>
            <person name="Karimi Aghcheh R."/>
            <person name="Atanasova L."/>
            <person name="Chenthamara K."/>
            <person name="Baker S.E."/>
            <person name="Zhang R."/>
            <person name="Shen Q."/>
            <person name="Freitag M."/>
            <person name="Kubicek C.P."/>
            <person name="Druzhinina I.S."/>
        </authorList>
    </citation>
    <scope>NUCLEOTIDE SEQUENCE [LARGE SCALE GENOMIC DNA]</scope>
    <source>
        <strain evidence="6 7">CBS 125925</strain>
    </source>
</reference>
<dbReference type="Pfam" id="PF12796">
    <property type="entry name" value="Ank_2"/>
    <property type="match status" value="4"/>
</dbReference>
<proteinExistence type="predicted"/>
<evidence type="ECO:0000259" key="4">
    <source>
        <dbReference type="Pfam" id="PF22939"/>
    </source>
</evidence>
<feature type="repeat" description="ANK" evidence="2">
    <location>
        <begin position="552"/>
        <end position="584"/>
    </location>
</feature>
<dbReference type="SUPFAM" id="SSF52540">
    <property type="entry name" value="P-loop containing nucleoside triphosphate hydrolases"/>
    <property type="match status" value="1"/>
</dbReference>
<dbReference type="OrthoDB" id="20872at2759"/>
<feature type="repeat" description="ANK" evidence="2">
    <location>
        <begin position="650"/>
        <end position="682"/>
    </location>
</feature>